<protein>
    <submittedName>
        <fullName evidence="1">Uncharacterized protein</fullName>
    </submittedName>
</protein>
<name>A0A0F9PL06_9ZZZZ</name>
<dbReference type="EMBL" id="LAZR01002820">
    <property type="protein sequence ID" value="KKN25217.1"/>
    <property type="molecule type" value="Genomic_DNA"/>
</dbReference>
<gene>
    <name evidence="1" type="ORF">LCGC14_0886980</name>
</gene>
<accession>A0A0F9PL06</accession>
<comment type="caution">
    <text evidence="1">The sequence shown here is derived from an EMBL/GenBank/DDBJ whole genome shotgun (WGS) entry which is preliminary data.</text>
</comment>
<dbReference type="AlphaFoldDB" id="A0A0F9PL06"/>
<reference evidence="1" key="1">
    <citation type="journal article" date="2015" name="Nature">
        <title>Complex archaea that bridge the gap between prokaryotes and eukaryotes.</title>
        <authorList>
            <person name="Spang A."/>
            <person name="Saw J.H."/>
            <person name="Jorgensen S.L."/>
            <person name="Zaremba-Niedzwiedzka K."/>
            <person name="Martijn J."/>
            <person name="Lind A.E."/>
            <person name="van Eijk R."/>
            <person name="Schleper C."/>
            <person name="Guy L."/>
            <person name="Ettema T.J."/>
        </authorList>
    </citation>
    <scope>NUCLEOTIDE SEQUENCE</scope>
</reference>
<proteinExistence type="predicted"/>
<organism evidence="1">
    <name type="scientific">marine sediment metagenome</name>
    <dbReference type="NCBI Taxonomy" id="412755"/>
    <lineage>
        <taxon>unclassified sequences</taxon>
        <taxon>metagenomes</taxon>
        <taxon>ecological metagenomes</taxon>
    </lineage>
</organism>
<evidence type="ECO:0000313" key="1">
    <source>
        <dbReference type="EMBL" id="KKN25217.1"/>
    </source>
</evidence>
<sequence>MMDKKTTDYVKKVHRDFKRGKKKSRPNVLLGDVRYDWKWSKNEKEIAWSIFIAEIIEQSAWLETDPRLPKLLRRVKYPNGLYGVEIIDDK</sequence>